<dbReference type="EMBL" id="CP012036">
    <property type="protein sequence ID" value="ALF52965.1"/>
    <property type="molecule type" value="Genomic_DNA"/>
</dbReference>
<organism evidence="1 2">
    <name type="scientific">Nostoc piscinale CENA21</name>
    <dbReference type="NCBI Taxonomy" id="224013"/>
    <lineage>
        <taxon>Bacteria</taxon>
        <taxon>Bacillati</taxon>
        <taxon>Cyanobacteriota</taxon>
        <taxon>Cyanophyceae</taxon>
        <taxon>Nostocales</taxon>
        <taxon>Nostocaceae</taxon>
        <taxon>Nostoc</taxon>
    </lineage>
</organism>
<dbReference type="RefSeq" id="WP_062291173.1">
    <property type="nucleotide sequence ID" value="NZ_CP012036.1"/>
</dbReference>
<gene>
    <name evidence="1" type="ORF">ACX27_09050</name>
</gene>
<dbReference type="STRING" id="224013.ACX27_09050"/>
<reference evidence="1 2" key="2">
    <citation type="journal article" date="2016" name="Genome Announc.">
        <title>Draft Genome Sequence of the N2-Fixing Cyanobacterium Nostoc piscinale CENA21, Isolated from the Brazilian Amazon Floodplain.</title>
        <authorList>
            <person name="Leao T."/>
            <person name="Guimaraes P.I."/>
            <person name="de Melo A.G."/>
            <person name="Ramos R.T."/>
            <person name="Leao P.N."/>
            <person name="Silva A."/>
            <person name="Fiore M.F."/>
            <person name="Schneider M.P."/>
        </authorList>
    </citation>
    <scope>NUCLEOTIDE SEQUENCE [LARGE SCALE GENOMIC DNA]</scope>
    <source>
        <strain evidence="1 2">CENA21</strain>
    </source>
</reference>
<accession>A0A0M4SQM6</accession>
<sequence length="66" mass="7245">MGRRKSAKELEKQLQYAKAREAYNPPLREDGAATRRQPKVAVKYAVLSPLAEADAAFTIQASQKGA</sequence>
<dbReference type="Proteomes" id="UP000062645">
    <property type="component" value="Chromosome"/>
</dbReference>
<dbReference type="OrthoDB" id="486520at2"/>
<dbReference type="KEGG" id="npz:ACX27_09050"/>
<dbReference type="PATRIC" id="fig|224013.5.peg.2196"/>
<reference evidence="2" key="1">
    <citation type="submission" date="2015-07" db="EMBL/GenBank/DDBJ databases">
        <title>Genome Of Nitrogen-Fixing Cyanobacterium Nostoc piscinale CENA21 From Solimoes/Amazon River Floodplain Sediments And Comparative Genomics To Uncover Biosynthetic Natural Products Potential.</title>
        <authorList>
            <person name="Leao T.F."/>
            <person name="Leao P.N."/>
            <person name="Guimaraes P.I."/>
            <person name="de Melo A.G.C."/>
            <person name="Ramos R.T.J."/>
            <person name="Silva A."/>
            <person name="Fiore M.F."/>
            <person name="Schneider M.P.C."/>
        </authorList>
    </citation>
    <scope>NUCLEOTIDE SEQUENCE [LARGE SCALE GENOMIC DNA]</scope>
    <source>
        <strain evidence="2">CENA21</strain>
    </source>
</reference>
<keyword evidence="2" id="KW-1185">Reference proteome</keyword>
<name>A0A0M4SQM6_9NOSO</name>
<dbReference type="AlphaFoldDB" id="A0A0M4SQM6"/>
<evidence type="ECO:0000313" key="2">
    <source>
        <dbReference type="Proteomes" id="UP000062645"/>
    </source>
</evidence>
<protein>
    <submittedName>
        <fullName evidence="1">Uncharacterized protein</fullName>
    </submittedName>
</protein>
<evidence type="ECO:0000313" key="1">
    <source>
        <dbReference type="EMBL" id="ALF52965.1"/>
    </source>
</evidence>
<proteinExistence type="predicted"/>